<organism evidence="3 4">
    <name type="scientific">Novosphingobium ovatum</name>
    <dbReference type="NCBI Taxonomy" id="1908523"/>
    <lineage>
        <taxon>Bacteria</taxon>
        <taxon>Pseudomonadati</taxon>
        <taxon>Pseudomonadota</taxon>
        <taxon>Alphaproteobacteria</taxon>
        <taxon>Sphingomonadales</taxon>
        <taxon>Sphingomonadaceae</taxon>
        <taxon>Novosphingobium</taxon>
    </lineage>
</organism>
<sequence>MTVANRLEGKVALVTGGTGGIGAGTVRRLAAEGAKVIFTGSKADVGEALAAEVGGRFVAHRVQDEAGWEAMMAMIMADYGRLDIAFANAGTEHGDTNIEDVSMEAWSNLVAINQTGVMLTVQHAIRAMAKNEGATGSIIINSSMNAARPLGNYVTYSVTKAAVCALAKSAAIHCGQKKYKIRVNAILPGVVETDLICNIMNSMPDPAAVRAIYEGMAPLNRMAQVDEVAGLVAYLGSDEAGFISGAEISIDGATTAGMMGV</sequence>
<evidence type="ECO:0000256" key="1">
    <source>
        <dbReference type="ARBA" id="ARBA00006484"/>
    </source>
</evidence>
<evidence type="ECO:0000313" key="4">
    <source>
        <dbReference type="Proteomes" id="UP000753724"/>
    </source>
</evidence>
<dbReference type="SUPFAM" id="SSF51735">
    <property type="entry name" value="NAD(P)-binding Rossmann-fold domains"/>
    <property type="match status" value="1"/>
</dbReference>
<reference evidence="4" key="1">
    <citation type="submission" date="2020-01" db="EMBL/GenBank/DDBJ databases">
        <title>Sphingomonas sp. strain CSW-10.</title>
        <authorList>
            <person name="Chen W.-M."/>
        </authorList>
    </citation>
    <scope>NUCLEOTIDE SEQUENCE [LARGE SCALE GENOMIC DNA]</scope>
    <source>
        <strain evidence="4">FSY-8</strain>
    </source>
</reference>
<dbReference type="PROSITE" id="PS00061">
    <property type="entry name" value="ADH_SHORT"/>
    <property type="match status" value="1"/>
</dbReference>
<proteinExistence type="inferred from homology"/>
<keyword evidence="2" id="KW-0560">Oxidoreductase</keyword>
<dbReference type="InterPro" id="IPR020904">
    <property type="entry name" value="Sc_DH/Rdtase_CS"/>
</dbReference>
<dbReference type="PRINTS" id="PR00081">
    <property type="entry name" value="GDHRDH"/>
</dbReference>
<evidence type="ECO:0000256" key="2">
    <source>
        <dbReference type="ARBA" id="ARBA00023002"/>
    </source>
</evidence>
<keyword evidence="4" id="KW-1185">Reference proteome</keyword>
<dbReference type="Gene3D" id="3.40.50.720">
    <property type="entry name" value="NAD(P)-binding Rossmann-like Domain"/>
    <property type="match status" value="1"/>
</dbReference>
<gene>
    <name evidence="3" type="ORF">GTZ99_16250</name>
</gene>
<protein>
    <submittedName>
        <fullName evidence="3">SDR family oxidoreductase</fullName>
    </submittedName>
</protein>
<dbReference type="Pfam" id="PF13561">
    <property type="entry name" value="adh_short_C2"/>
    <property type="match status" value="1"/>
</dbReference>
<evidence type="ECO:0000313" key="3">
    <source>
        <dbReference type="EMBL" id="NBC38103.1"/>
    </source>
</evidence>
<dbReference type="Proteomes" id="UP000753724">
    <property type="component" value="Unassembled WGS sequence"/>
</dbReference>
<dbReference type="InterPro" id="IPR002347">
    <property type="entry name" value="SDR_fam"/>
</dbReference>
<dbReference type="InterPro" id="IPR036291">
    <property type="entry name" value="NAD(P)-bd_dom_sf"/>
</dbReference>
<accession>A0ABW9XHR4</accession>
<comment type="caution">
    <text evidence="3">The sequence shown here is derived from an EMBL/GenBank/DDBJ whole genome shotgun (WGS) entry which is preliminary data.</text>
</comment>
<dbReference type="PANTHER" id="PTHR24321:SF15">
    <property type="entry name" value="OXIDOREDUCTASE UCPA"/>
    <property type="match status" value="1"/>
</dbReference>
<comment type="similarity">
    <text evidence="1">Belongs to the short-chain dehydrogenases/reductases (SDR) family.</text>
</comment>
<name>A0ABW9XHR4_9SPHN</name>
<dbReference type="PANTHER" id="PTHR24321">
    <property type="entry name" value="DEHYDROGENASES, SHORT CHAIN"/>
    <property type="match status" value="1"/>
</dbReference>
<dbReference type="EMBL" id="JAAAPO010000008">
    <property type="protein sequence ID" value="NBC38103.1"/>
    <property type="molecule type" value="Genomic_DNA"/>
</dbReference>